<dbReference type="Gene3D" id="3.30.1120.100">
    <property type="match status" value="1"/>
</dbReference>
<comment type="caution">
    <text evidence="9">The sequence shown here is derived from an EMBL/GenBank/DDBJ whole genome shotgun (WGS) entry which is preliminary data.</text>
</comment>
<dbReference type="InterPro" id="IPR020841">
    <property type="entry name" value="PKS_Beta-ketoAc_synthase_dom"/>
</dbReference>
<name>A0A9W8GJ43_9FUNG</name>
<dbReference type="FunFam" id="3.20.20.70:FF:000078">
    <property type="entry name" value="Fatty acid synthase beta subunit dehydratase"/>
    <property type="match status" value="1"/>
</dbReference>
<dbReference type="InterPro" id="IPR014031">
    <property type="entry name" value="Ketoacyl_synth_C"/>
</dbReference>
<dbReference type="Gene3D" id="6.10.250.1930">
    <property type="match status" value="1"/>
</dbReference>
<dbReference type="Pfam" id="PF22235">
    <property type="entry name" value="FAS1_thioest_ins"/>
    <property type="match status" value="1"/>
</dbReference>
<dbReference type="CDD" id="cd08950">
    <property type="entry name" value="KR_fFAS_SDR_c_like"/>
    <property type="match status" value="1"/>
</dbReference>
<evidence type="ECO:0000313" key="9">
    <source>
        <dbReference type="EMBL" id="KAJ2689698.1"/>
    </source>
</evidence>
<dbReference type="InterPro" id="IPR014030">
    <property type="entry name" value="Ketoacyl_synth_N"/>
</dbReference>
<dbReference type="PANTHER" id="PTHR10982:SF21">
    <property type="entry name" value="FATTY ACID SYNTHASE SUBUNIT BETA"/>
    <property type="match status" value="1"/>
</dbReference>
<dbReference type="Pfam" id="PF00109">
    <property type="entry name" value="ketoacyl-synt"/>
    <property type="match status" value="1"/>
</dbReference>
<dbReference type="GO" id="GO:0004312">
    <property type="term" value="F:fatty acid synthase activity"/>
    <property type="evidence" value="ECO:0007669"/>
    <property type="project" value="InterPro"/>
</dbReference>
<dbReference type="InterPro" id="IPR016039">
    <property type="entry name" value="Thiolase-like"/>
</dbReference>
<dbReference type="InterPro" id="IPR041550">
    <property type="entry name" value="FASI_helical"/>
</dbReference>
<dbReference type="Gene3D" id="6.20.240.10">
    <property type="match status" value="1"/>
</dbReference>
<dbReference type="GO" id="GO:0005835">
    <property type="term" value="C:fatty acid synthase complex"/>
    <property type="evidence" value="ECO:0007669"/>
    <property type="project" value="InterPro"/>
</dbReference>
<gene>
    <name evidence="9" type="primary">fas2_4</name>
    <name evidence="9" type="ORF">IWW39_001290</name>
</gene>
<keyword evidence="2" id="KW-0597">Phosphoprotein</keyword>
<dbReference type="Gene3D" id="3.30.70.2490">
    <property type="match status" value="1"/>
</dbReference>
<dbReference type="OrthoDB" id="4251012at2759"/>
<organism evidence="9 10">
    <name type="scientific">Coemansia spiralis</name>
    <dbReference type="NCBI Taxonomy" id="417178"/>
    <lineage>
        <taxon>Eukaryota</taxon>
        <taxon>Fungi</taxon>
        <taxon>Fungi incertae sedis</taxon>
        <taxon>Zoopagomycota</taxon>
        <taxon>Kickxellomycotina</taxon>
        <taxon>Kickxellomycetes</taxon>
        <taxon>Kickxellales</taxon>
        <taxon>Kickxellaceae</taxon>
        <taxon>Coemansia</taxon>
    </lineage>
</organism>
<keyword evidence="4" id="KW-0378">Hydrolase</keyword>
<dbReference type="InterPro" id="IPR018201">
    <property type="entry name" value="Ketoacyl_synth_AS"/>
</dbReference>
<feature type="domain" description="Ketosynthase family 3 (KS3)" evidence="8">
    <location>
        <begin position="3064"/>
        <end position="3587"/>
    </location>
</feature>
<dbReference type="Gene3D" id="3.40.366.10">
    <property type="entry name" value="Malonyl-Coenzyme A Acyl Carrier Protein, domain 2"/>
    <property type="match status" value="3"/>
</dbReference>
<protein>
    <submittedName>
        <fullName evidence="9">Fatty acid synthase alpha subunit Lsd1</fullName>
        <ecNumber evidence="9">2.3.1.86</ecNumber>
    </submittedName>
</protein>
<dbReference type="PRINTS" id="PR01483">
    <property type="entry name" value="FASYNTHASE"/>
</dbReference>
<dbReference type="CDD" id="cd03447">
    <property type="entry name" value="FAS_MaoC"/>
    <property type="match status" value="1"/>
</dbReference>
<accession>A0A9W8GJ43</accession>
<evidence type="ECO:0000256" key="5">
    <source>
        <dbReference type="ARBA" id="ARBA00022857"/>
    </source>
</evidence>
<dbReference type="GO" id="GO:0004318">
    <property type="term" value="F:enoyl-[acyl-carrier-protein] reductase (NADH) activity"/>
    <property type="evidence" value="ECO:0007669"/>
    <property type="project" value="InterPro"/>
</dbReference>
<dbReference type="FunFam" id="3.90.25.70:FF:000001">
    <property type="entry name" value="Fatty acid synthase subunit alpha"/>
    <property type="match status" value="1"/>
</dbReference>
<dbReference type="GO" id="GO:0004315">
    <property type="term" value="F:3-oxoacyl-[acyl-carrier-protein] synthase activity"/>
    <property type="evidence" value="ECO:0007669"/>
    <property type="project" value="InterPro"/>
</dbReference>
<evidence type="ECO:0000313" key="10">
    <source>
        <dbReference type="Proteomes" id="UP001151516"/>
    </source>
</evidence>
<dbReference type="GO" id="GO:0004321">
    <property type="term" value="F:fatty-acyl-CoA synthase activity"/>
    <property type="evidence" value="ECO:0007669"/>
    <property type="project" value="UniProtKB-EC"/>
</dbReference>
<dbReference type="InterPro" id="IPR047224">
    <property type="entry name" value="FAS_alpha_su_C"/>
</dbReference>
<dbReference type="PROSITE" id="PS50075">
    <property type="entry name" value="CARRIER"/>
    <property type="match status" value="1"/>
</dbReference>
<keyword evidence="10" id="KW-1185">Reference proteome</keyword>
<dbReference type="InterPro" id="IPR002539">
    <property type="entry name" value="MaoC-like_dom"/>
</dbReference>
<dbReference type="PROSITE" id="PS52004">
    <property type="entry name" value="KS3_2"/>
    <property type="match status" value="1"/>
</dbReference>
<dbReference type="InterPro" id="IPR014043">
    <property type="entry name" value="Acyl_transferase_dom"/>
</dbReference>
<keyword evidence="3 9" id="KW-0808">Transferase</keyword>
<dbReference type="Pfam" id="PF08354">
    <property type="entry name" value="Fas1-AflB-like_hel"/>
    <property type="match status" value="1"/>
</dbReference>
<dbReference type="InterPro" id="IPR050830">
    <property type="entry name" value="Fungal_FAS"/>
</dbReference>
<dbReference type="InterPro" id="IPR032088">
    <property type="entry name" value="SAT"/>
</dbReference>
<feature type="domain" description="Carrier" evidence="7">
    <location>
        <begin position="2169"/>
        <end position="2248"/>
    </location>
</feature>
<dbReference type="SUPFAM" id="SSF51735">
    <property type="entry name" value="NAD(P)-binding Rossmann-fold domains"/>
    <property type="match status" value="1"/>
</dbReference>
<dbReference type="InterPro" id="IPR040899">
    <property type="entry name" value="Fas_alpha_ACP"/>
</dbReference>
<evidence type="ECO:0000256" key="3">
    <source>
        <dbReference type="ARBA" id="ARBA00022679"/>
    </source>
</evidence>
<dbReference type="Pfam" id="PF16073">
    <property type="entry name" value="SAT"/>
    <property type="match status" value="1"/>
</dbReference>
<keyword evidence="5" id="KW-0521">NADP</keyword>
<dbReference type="SUPFAM" id="SSF54637">
    <property type="entry name" value="Thioesterase/thiol ester dehydrase-isomerase"/>
    <property type="match status" value="1"/>
</dbReference>
<dbReference type="EC" id="2.3.1.86" evidence="9"/>
<dbReference type="Pfam" id="PF18325">
    <property type="entry name" value="Fas_alpha_ACP"/>
    <property type="match status" value="1"/>
</dbReference>
<dbReference type="GO" id="GO:0019171">
    <property type="term" value="F:(3R)-hydroxyacyl-[acyl-carrier-protein] dehydratase activity"/>
    <property type="evidence" value="ECO:0007669"/>
    <property type="project" value="InterPro"/>
</dbReference>
<dbReference type="InterPro" id="IPR009081">
    <property type="entry name" value="PP-bd_ACP"/>
</dbReference>
<reference evidence="9" key="1">
    <citation type="submission" date="2022-07" db="EMBL/GenBank/DDBJ databases">
        <title>Phylogenomic reconstructions and comparative analyses of Kickxellomycotina fungi.</title>
        <authorList>
            <person name="Reynolds N.K."/>
            <person name="Stajich J.E."/>
            <person name="Barry K."/>
            <person name="Grigoriev I.V."/>
            <person name="Crous P."/>
            <person name="Smith M.E."/>
        </authorList>
    </citation>
    <scope>NUCLEOTIDE SEQUENCE</scope>
    <source>
        <strain evidence="9">CBS 109367</strain>
    </source>
</reference>
<dbReference type="Gene3D" id="3.90.25.70">
    <property type="match status" value="1"/>
</dbReference>
<dbReference type="InterPro" id="IPR016035">
    <property type="entry name" value="Acyl_Trfase/lysoPLipase"/>
</dbReference>
<dbReference type="InterPro" id="IPR040883">
    <property type="entry name" value="FAS_meander"/>
</dbReference>
<evidence type="ECO:0000259" key="7">
    <source>
        <dbReference type="PROSITE" id="PS50075"/>
    </source>
</evidence>
<dbReference type="EMBL" id="JANBTX010000021">
    <property type="protein sequence ID" value="KAJ2689698.1"/>
    <property type="molecule type" value="Genomic_DNA"/>
</dbReference>
<dbReference type="SUPFAM" id="SSF52151">
    <property type="entry name" value="FabD/lysophospholipase-like"/>
    <property type="match status" value="2"/>
</dbReference>
<dbReference type="InterPro" id="IPR001227">
    <property type="entry name" value="Ac_transferase_dom_sf"/>
</dbReference>
<dbReference type="InterPro" id="IPR013785">
    <property type="entry name" value="Aldolase_TIM"/>
</dbReference>
<dbReference type="InterPro" id="IPR036291">
    <property type="entry name" value="NAD(P)-bd_dom_sf"/>
</dbReference>
<dbReference type="Gene3D" id="1.20.930.70">
    <property type="match status" value="1"/>
</dbReference>
<dbReference type="SMART" id="SM00827">
    <property type="entry name" value="PKS_AT"/>
    <property type="match status" value="1"/>
</dbReference>
<proteinExistence type="predicted"/>
<dbReference type="InterPro" id="IPR003965">
    <property type="entry name" value="Fatty_acid_synthase"/>
</dbReference>
<keyword evidence="6" id="KW-0560">Oxidoreductase</keyword>
<keyword evidence="9" id="KW-0012">Acyltransferase</keyword>
<dbReference type="InterPro" id="IPR029069">
    <property type="entry name" value="HotDog_dom_sf"/>
</dbReference>
<dbReference type="GO" id="GO:0006633">
    <property type="term" value="P:fatty acid biosynthetic process"/>
    <property type="evidence" value="ECO:0007669"/>
    <property type="project" value="InterPro"/>
</dbReference>
<dbReference type="CDD" id="cd00828">
    <property type="entry name" value="elong_cond_enzymes"/>
    <property type="match status" value="1"/>
</dbReference>
<dbReference type="Proteomes" id="UP001151516">
    <property type="component" value="Unassembled WGS sequence"/>
</dbReference>
<evidence type="ECO:0000256" key="2">
    <source>
        <dbReference type="ARBA" id="ARBA00022553"/>
    </source>
</evidence>
<dbReference type="PANTHER" id="PTHR10982">
    <property type="entry name" value="MALONYL COA-ACYL CARRIER PROTEIN TRANSACYLASE"/>
    <property type="match status" value="1"/>
</dbReference>
<dbReference type="SUPFAM" id="SSF53901">
    <property type="entry name" value="Thiolase-like"/>
    <property type="match status" value="2"/>
</dbReference>
<dbReference type="Gene3D" id="3.20.20.70">
    <property type="entry name" value="Aldolase class I"/>
    <property type="match status" value="2"/>
</dbReference>
<sequence>MTTLELIKLTCGSVTASFDAALSNRSVVQDLACSFSPDATELSSAIELHAAFIEHCARHDSADATLAVFDAFCQAHGTANSDIHVVIQSQNLDSQAAQRVLRGYYSAWPITRHRALAAPLPALFSADSVSLMAVFGGQRGFGDTIQEAVWLFDVYRPLLSDFVSRMSGFMHRESQDESMRFAYAKGFDVLAWLTTPDAMPDAHYLLATPIAIPLVGLIQLMQVMVLYKTLGVSPGELAKRFKVAVGHSQGIATAAVLSSLTDEQSLYDIGERTLGIQMLIGTIPHRRFPCPRLSVPPTQLAHQVVDDDPRPTVSVQGLAKPALEQLIAKFNNRQPTGDLHVFITVTNTPSQFVVAGHINSAVGFVRLLRSESADPDLDQSRIPFPLRRPVIVAQYTTISVPYHCPLLEPLVDRVHAVALEKGWVLSSSNLQIEVRATNDGHDIRSEADLTLYLLRRMLVLSVNWPQSTQYPGISHMVDFGPGGFGGFGPLAYKNVEGMGIPVICAGALVSRSSKQYLGSKADLYKADLASVATAPNWLAEFGPKLVRTAYDDQLHIDTAMSRILGAPTVMVAGMTPTTANEGFVAAINSAGYHAELAGGSMHSKSSMERKIDSLVRLAKPGQGITLNCIYINQRMWSFQYPALLRLRANGVPIAGLCIGGGVPSLESATAIIDSLRSAAIRHVSFKPSTVESIRHVINIAKTHVDFSIVLQWTGGRAGGHHSFEDFHQPILETYAAIRACRNIVLIAGSGFGDAEGSLPYVTGNWSTAFDRAPMPFDGILLGSRVMVAKEAGTSLAAKELIVAAPGLSDSEWYRTYDGPAGGVMTVTSEYGELNHVLATRAMLFVTELRKTILSQPRKKHAALLLARKDEIIARLNRDYFRLWFGCKADGSVVDLEEMTYAEVISRLFELMYVKAKQRWIHHTNRQVVFDFVARAERRLGTDLPELTVVPELTAVPPAELAQSFAARYPAAESQLLHSEDIQYFVSICKRRGLKPVPFIVALDSDFDSALLKDSIWQSENLDSVFDQDPQRVAIQQGVVSTRHSIVVDEPVKDILDGVYHGHIAALLNRDYGGDVARVPVVEYIGAQPQPVLLPASVKALMADSAHTYQLPDAIDQLPELGVWLEALAGPTNSWLRALLTAPVIVEGTGYADNYVKRVLRPRADQCVAVSIVDDQPRSLEVADGNGALALKIVRLGESIDLKAFHPTPAGLATMQYLFVYRPDQPLTPIHLVTEGHGARVRRLYAETWIDNSDKPTQFVDHADPDTPLPDKDLTITEDHVHSVCQIVGNSSQHYSYATDSGLRAPMEFFYYVATPSIMCIMSSTVFGDGQLAIVHIYNRTELVDGAAPLMVGDTISSVDFRVKEITNSPLGKHIKISGLIYRRNEAIARIECQFLSRNHAVSADRTFQRMSQRQFTIQLNTAIDVAVLEATEWFIPLENAFVRLVPGSQVEFCLDSMYRFASESTYSSILTTGRAFLKASTGRLVHIANVDFKCGASVKDPVIDYLRWHEAPSDEVLFDGDGYPLISPRNQDLLLVTVPDSNWEYTRVSADGNAIHTNPHIADIAGLPGTITHGLWTSASTRALVECYAADDDPERIRMYQTNFVGMVLPRDKLRTELFHVGMKDGRMLVKGITSKVGGGPVLECTAEIEQPATAYVFTGQGSQEVGMGMELYKQSAAARDVWDRADRFIVAKYGVSLLKIVRANPKELAVHFGSKTGEDIRRNCMALTKRSGSDKGKSVPLFPEITLDSYSYTYRSPTGLLNSTQFTQVALITFAMAAVTDMRAKSLVQKGAVFAGHSLGEYAALSSMSGMFTLEDVLDIGFYRGMLMQSSVKRDTQGRSQYGMVAVDPSRLGSGVDESVMTLAIGTICESNKELLEVVNYNVRGSQYVVAGTLHQLAVLRLVLDAIARQGTPADGNWELLISLIVGDVLASPVDRKPVRGCATIPLPGIDVPFHSRQLLSGVDEFRALLQGMIQPENINYPVLHLRYIPNVTAVPFEVSREYFTLVHSITQSPVAASVLDSWTDAALDSDDNIARLAATLLVELLAYQFASPVQWIDAQNVLLGKLGVHRLVEVGAASILSDMIVKTLKSEAFSSKHVEILHVDRDRDAIYYTQPCEEVPEPTTSALPAQPEQPTFPTTAYVVEPAAPAASAASAVQPSMTAAALIDVPLQSLDVVHALVTHKLKRPLADVSTLKSIKTLVGGKSTLQNEIVGNLHKEFGSKVPDKPEELSLQDLAAAIGAFGGGLGKHTQAQLARLFSNKMPGGFSLSSTRSVLQSAYGLGLQRQDALLLLALTMEPSSRLSGDAEAKAWLGTVAEAYAAKAGISYVTASAGGGSSGQAGAPVISSAEMEKMQQKQHEHIRQQIQALARYAGMDLREDARLAEDKHAIVVGLQSKVDGILAELGDEYIDGVRPLFDARKARLFDSSWNWARQEAYELIQQAIANCTSGSTSAPASIDDASLQRLKNRSSPGLVQMVAGSLYILQAANDKLLEPAIKLVSEVHSACELALNQPPVYRELSVPTGPHIDIGTDGTVAYSEVPRPDEPSFAEFVKAMRQPVAQDMSPFIHLKKQSVGGTWSYCAELSATYYEGLGEICGSGLLFAGKTALVTGCGQGSIGANIVIGLLSGGAKVVATTSSYSRKTMLFFEDMYRTHGARGSELIVVPFNQGSTGDVKQLVDYIYRDSGAAKGLGWDLDYVIPFAAVTDSGGFATNLTSHSEYAQRILLINVMRLLGRIKDTKERLGYNTRASLVVLPLSSNHGNFGGDGFYGESKLGLETAFNRWMSESWQDYLSIAGAVIGWTRGTNLMTTNSIVAPQVEQLGVRTFSTREMAFTILALAHPRIRRLACYQPIWADLDGGMKNIVDYGIVISNARAALQNKVSLQQAMARETALDYLAIDLRSHSKLDTATEEKPLAKPKHHFPTPRHYGQLEHLRHLQGMVNLDKVVVVTGYGEVGPHGNAETRWEMEAYGEFSLEGCIELAWIMGLIKHFNGTLKATGAVYVGWVDAKTEEPIRDVDIKPRYEEFILAHTGIRLIEPELVHGYDPNKRTLLREIQIEHDMEPFEATAGDAATFKTQNGSSVDIWENASGGSWSVKFLKGALIRVPMALQASRLVAALLPTGWSPAIYGIPHDATKQLDLVACFALVATVEALVRSGITDPYELYQYFHVSEIGNTTGSGMGGMDAIIQAFRERCLDKELKGDIIQEAFISTVQAWVNMLLMSSAGPVKPVVGACATTVLSIDAAIETIQSGKAKVMIAGGVDDFTEVSTIEFANMGATSNTIEELACGRTPLEMSRPCTSTRNGFVESHGAGIVTLMSASAAIEFGAPIYGIVAMSGTATDKQGQSVPAPGKGVLTSARESSESHLSSRLLNFDYRRRQLQRQLSALETWKQDELAELADQVGRSTETVDISMLRCAREIEKSYQRQRGCIQDMWGNEFWKSNSEISPLRGSLAVWGLTADDIGVASFHGTSTVANDQNESDVFNAQLKHLGRTPGHVVPVVCQKWLTGHPKGPAASFMLNGVIQSLRTGLIPGNRNADNIAKELEAFDYALYLSKSIQTTGIKAGLLKAFGFGQVGGELLIVHPDYLLATLTKEQLDEYNVKLQKRSIKSERYWQDTLVGNHPFVQVKGHPPFTAEQEKSVYLNPLARAKYDAASGEYKF</sequence>
<dbReference type="Pfam" id="PF17951">
    <property type="entry name" value="FAS_meander"/>
    <property type="match status" value="1"/>
</dbReference>
<dbReference type="Gene3D" id="1.20.1050.120">
    <property type="match status" value="1"/>
</dbReference>
<dbReference type="Pfam" id="PF01575">
    <property type="entry name" value="MaoC_dehydratas"/>
    <property type="match status" value="1"/>
</dbReference>
<dbReference type="Pfam" id="PF02801">
    <property type="entry name" value="Ketoacyl-synt_C"/>
    <property type="match status" value="1"/>
</dbReference>
<dbReference type="InterPro" id="IPR013565">
    <property type="entry name" value="Fas1/AflB-like_central"/>
</dbReference>
<dbReference type="GO" id="GO:0016787">
    <property type="term" value="F:hydrolase activity"/>
    <property type="evidence" value="ECO:0007669"/>
    <property type="project" value="UniProtKB-KW"/>
</dbReference>
<dbReference type="Gene3D" id="3.30.70.2430">
    <property type="match status" value="1"/>
</dbReference>
<evidence type="ECO:0000259" key="8">
    <source>
        <dbReference type="PROSITE" id="PS52004"/>
    </source>
</evidence>
<dbReference type="Gene3D" id="6.10.140.1410">
    <property type="match status" value="1"/>
</dbReference>
<dbReference type="Gene3D" id="3.40.50.720">
    <property type="entry name" value="NAD(P)-binding Rossmann-like Domain"/>
    <property type="match status" value="2"/>
</dbReference>
<dbReference type="Pfam" id="PF00698">
    <property type="entry name" value="Acyl_transf_1"/>
    <property type="match status" value="1"/>
</dbReference>
<dbReference type="Gene3D" id="6.10.60.10">
    <property type="match status" value="1"/>
</dbReference>
<dbReference type="Gene3D" id="6.10.140.1400">
    <property type="match status" value="1"/>
</dbReference>
<evidence type="ECO:0000256" key="1">
    <source>
        <dbReference type="ARBA" id="ARBA00022450"/>
    </source>
</evidence>
<dbReference type="GO" id="GO:0008897">
    <property type="term" value="F:holo-[acyl-carrier-protein] synthase activity"/>
    <property type="evidence" value="ECO:0007669"/>
    <property type="project" value="InterPro"/>
</dbReference>
<evidence type="ECO:0000256" key="4">
    <source>
        <dbReference type="ARBA" id="ARBA00022801"/>
    </source>
</evidence>
<dbReference type="Pfam" id="PF18314">
    <property type="entry name" value="FAS_I_H"/>
    <property type="match status" value="1"/>
</dbReference>
<evidence type="ECO:0000256" key="6">
    <source>
        <dbReference type="ARBA" id="ARBA00023002"/>
    </source>
</evidence>
<dbReference type="Gene3D" id="3.40.47.10">
    <property type="match status" value="1"/>
</dbReference>
<dbReference type="PROSITE" id="PS00606">
    <property type="entry name" value="KS3_1"/>
    <property type="match status" value="1"/>
</dbReference>
<dbReference type="Gene3D" id="3.10.129.10">
    <property type="entry name" value="Hotdog Thioesterase"/>
    <property type="match status" value="1"/>
</dbReference>
<keyword evidence="1" id="KW-0596">Phosphopantetheine</keyword>